<feature type="domain" description="RNA polymerase sigma-70 region 4" evidence="1">
    <location>
        <begin position="29"/>
        <end position="81"/>
    </location>
</feature>
<proteinExistence type="predicted"/>
<dbReference type="Gene3D" id="1.10.10.10">
    <property type="entry name" value="Winged helix-like DNA-binding domain superfamily/Winged helix DNA-binding domain"/>
    <property type="match status" value="1"/>
</dbReference>
<dbReference type="InterPro" id="IPR038087">
    <property type="entry name" value="RNAP_delta_N_dom_sf"/>
</dbReference>
<reference evidence="2 3" key="1">
    <citation type="journal article" date="2016" name="Nat. Commun.">
        <title>Thousands of microbial genomes shed light on interconnected biogeochemical processes in an aquifer system.</title>
        <authorList>
            <person name="Anantharaman K."/>
            <person name="Brown C.T."/>
            <person name="Hug L.A."/>
            <person name="Sharon I."/>
            <person name="Castelle C.J."/>
            <person name="Probst A.J."/>
            <person name="Thomas B.C."/>
            <person name="Singh A."/>
            <person name="Wilkins M.J."/>
            <person name="Karaoz U."/>
            <person name="Brodie E.L."/>
            <person name="Williams K.H."/>
            <person name="Hubbard S.S."/>
            <person name="Banfield J.F."/>
        </authorList>
    </citation>
    <scope>NUCLEOTIDE SEQUENCE [LARGE SCALE GENOMIC DNA]</scope>
</reference>
<name>A0A1F6EEF2_9BACT</name>
<dbReference type="SUPFAM" id="SSF88659">
    <property type="entry name" value="Sigma3 and sigma4 domains of RNA polymerase sigma factors"/>
    <property type="match status" value="1"/>
</dbReference>
<dbReference type="InterPro" id="IPR000943">
    <property type="entry name" value="RNA_pol_sigma70"/>
</dbReference>
<comment type="caution">
    <text evidence="2">The sequence shown here is derived from an EMBL/GenBank/DDBJ whole genome shotgun (WGS) entry which is preliminary data.</text>
</comment>
<evidence type="ECO:0000313" key="3">
    <source>
        <dbReference type="Proteomes" id="UP000178392"/>
    </source>
</evidence>
<dbReference type="InterPro" id="IPR036388">
    <property type="entry name" value="WH-like_DNA-bd_sf"/>
</dbReference>
<gene>
    <name evidence="2" type="ORF">A3E65_00185</name>
</gene>
<accession>A0A1F6EEF2</accession>
<organism evidence="2 3">
    <name type="scientific">Candidatus Kaiserbacteria bacterium RIFCSPHIGHO2_12_FULL_56_13</name>
    <dbReference type="NCBI Taxonomy" id="1798505"/>
    <lineage>
        <taxon>Bacteria</taxon>
        <taxon>Candidatus Kaiseribacteriota</taxon>
    </lineage>
</organism>
<sequence>MSMTRKAGESKGLRGVALSFDSAILVKRLLSGIPERSRDILVRRFGLGASAERETLESIGDRSGITRERVRQIEAAGLAAIQGSKVFRDAEATFEELKKEVERLGAIVHEEELLAHLAKDEKSRNRIRFLLVVGSAFYRERETDDFYARWHVDHKTAKAVHDALSKLYQSLGDADVLTESALLDRFLDELKEVNDAYKNEEVLKRWLSISKKISRNPLAEWGRATAPSIRTKGVRDYAYLAIKRHGKPMHFSEVAKAIGDLFSKKAHVATTHNELIKDPRFVLVGRGLYALAEWGYAPGVVRDVIREVLGEHGPMKKEEVIKHVKRARFVKDNTILVNLNDNRYFKRLKDGRYAAT</sequence>
<dbReference type="AlphaFoldDB" id="A0A1F6EEF2"/>
<dbReference type="Proteomes" id="UP000178392">
    <property type="component" value="Unassembled WGS sequence"/>
</dbReference>
<dbReference type="PRINTS" id="PR00046">
    <property type="entry name" value="SIGMA70FCT"/>
</dbReference>
<dbReference type="EMBL" id="MFLS01000026">
    <property type="protein sequence ID" value="OGG72044.1"/>
    <property type="molecule type" value="Genomic_DNA"/>
</dbReference>
<dbReference type="GO" id="GO:0006352">
    <property type="term" value="P:DNA-templated transcription initiation"/>
    <property type="evidence" value="ECO:0007669"/>
    <property type="project" value="InterPro"/>
</dbReference>
<evidence type="ECO:0000313" key="2">
    <source>
        <dbReference type="EMBL" id="OGG72044.1"/>
    </source>
</evidence>
<dbReference type="Gene3D" id="1.10.10.1250">
    <property type="entry name" value="RNA polymerase, subunit delta, N-terminal domain"/>
    <property type="match status" value="1"/>
</dbReference>
<dbReference type="InterPro" id="IPR007630">
    <property type="entry name" value="RNA_pol_sigma70_r4"/>
</dbReference>
<protein>
    <recommendedName>
        <fullName evidence="1">RNA polymerase sigma-70 region 4 domain-containing protein</fullName>
    </recommendedName>
</protein>
<dbReference type="GO" id="GO:0003700">
    <property type="term" value="F:DNA-binding transcription factor activity"/>
    <property type="evidence" value="ECO:0007669"/>
    <property type="project" value="InterPro"/>
</dbReference>
<dbReference type="InterPro" id="IPR013324">
    <property type="entry name" value="RNA_pol_sigma_r3/r4-like"/>
</dbReference>
<dbReference type="Pfam" id="PF04545">
    <property type="entry name" value="Sigma70_r4"/>
    <property type="match status" value="1"/>
</dbReference>
<evidence type="ECO:0000259" key="1">
    <source>
        <dbReference type="Pfam" id="PF04545"/>
    </source>
</evidence>